<dbReference type="GeneID" id="29114663"/>
<dbReference type="KEGG" id="aalt:CC77DRAFT_1068037"/>
<dbReference type="Proteomes" id="UP000077248">
    <property type="component" value="Unassembled WGS sequence"/>
</dbReference>
<keyword evidence="3" id="KW-1185">Reference proteome</keyword>
<evidence type="ECO:0000313" key="3">
    <source>
        <dbReference type="Proteomes" id="UP000077248"/>
    </source>
</evidence>
<accession>A0A177D0N1</accession>
<name>A0A177D0N1_ALTAL</name>
<dbReference type="VEuPathDB" id="FungiDB:CC77DRAFT_1068037"/>
<dbReference type="EMBL" id="KV441517">
    <property type="protein sequence ID" value="OAG13245.1"/>
    <property type="molecule type" value="Genomic_DNA"/>
</dbReference>
<dbReference type="InterPro" id="IPR045702">
    <property type="entry name" value="DUF6060"/>
</dbReference>
<proteinExistence type="predicted"/>
<feature type="chain" id="PRO_5008058849" evidence="1">
    <location>
        <begin position="17"/>
        <end position="342"/>
    </location>
</feature>
<organism evidence="2 3">
    <name type="scientific">Alternaria alternata</name>
    <name type="common">Alternaria rot fungus</name>
    <name type="synonym">Torula alternata</name>
    <dbReference type="NCBI Taxonomy" id="5599"/>
    <lineage>
        <taxon>Eukaryota</taxon>
        <taxon>Fungi</taxon>
        <taxon>Dikarya</taxon>
        <taxon>Ascomycota</taxon>
        <taxon>Pezizomycotina</taxon>
        <taxon>Dothideomycetes</taxon>
        <taxon>Pleosporomycetidae</taxon>
        <taxon>Pleosporales</taxon>
        <taxon>Pleosporineae</taxon>
        <taxon>Pleosporaceae</taxon>
        <taxon>Alternaria</taxon>
        <taxon>Alternaria sect. Alternaria</taxon>
        <taxon>Alternaria alternata complex</taxon>
    </lineage>
</organism>
<protein>
    <submittedName>
        <fullName evidence="2">Uncharacterized protein</fullName>
    </submittedName>
</protein>
<evidence type="ECO:0000313" key="2">
    <source>
        <dbReference type="EMBL" id="OAG13245.1"/>
    </source>
</evidence>
<reference evidence="2 3" key="1">
    <citation type="submission" date="2016-05" db="EMBL/GenBank/DDBJ databases">
        <title>Comparative analysis of secretome profiles of manganese(II)-oxidizing ascomycete fungi.</title>
        <authorList>
            <consortium name="DOE Joint Genome Institute"/>
            <person name="Zeiner C.A."/>
            <person name="Purvine S.O."/>
            <person name="Zink E.M."/>
            <person name="Wu S."/>
            <person name="Pasa-Tolic L."/>
            <person name="Chaput D.L."/>
            <person name="Haridas S."/>
            <person name="Grigoriev I.V."/>
            <person name="Santelli C.M."/>
            <person name="Hansel C.M."/>
        </authorList>
    </citation>
    <scope>NUCLEOTIDE SEQUENCE [LARGE SCALE GENOMIC DNA]</scope>
    <source>
        <strain evidence="2 3">SRC1lrK2f</strain>
    </source>
</reference>
<dbReference type="RefSeq" id="XP_018378666.1">
    <property type="nucleotide sequence ID" value="XM_018529069.1"/>
</dbReference>
<gene>
    <name evidence="2" type="ORF">CC77DRAFT_1068037</name>
</gene>
<feature type="signal peptide" evidence="1">
    <location>
        <begin position="1"/>
        <end position="16"/>
    </location>
</feature>
<keyword evidence="1" id="KW-0732">Signal</keyword>
<sequence length="342" mass="36539">MFRPLGAMLWIGAVSGMPTSPNLLSARQDETALWTCRENTCTDCPFYFSAGTGWPDCPYYTGDQLTESGFPPQENGQIRIYIDVPPQEDDCRTLIRTPVRPNDVNCGGNIIIAEGATCAAITIDNTFIASRCCGLEECTDAGAPGKRDTSRVGASSSGILMLHDLDGNVIEPKTAALLQHADDEPSLPVQVRSAETQPTKFLTKRDCDGFQATRGPFQSGGTNYVISDVVTCTPTESCQATLGEEVTEETTFSTEVSVSDPLGIVSASVGFEFSESVTQSFEGSYTFGPGERGYVVFIPWITCVEGYFTGDCSDEGVQTTICGGESSGGAIKGEQRPVIIRG</sequence>
<dbReference type="AlphaFoldDB" id="A0A177D0N1"/>
<evidence type="ECO:0000256" key="1">
    <source>
        <dbReference type="SAM" id="SignalP"/>
    </source>
</evidence>
<dbReference type="Pfam" id="PF19535">
    <property type="entry name" value="DUF6060"/>
    <property type="match status" value="1"/>
</dbReference>
<dbReference type="OMA" id="HTENAEC"/>